<dbReference type="PROSITE" id="PS50089">
    <property type="entry name" value="ZF_RING_2"/>
    <property type="match status" value="1"/>
</dbReference>
<organism evidence="7 8">
    <name type="scientific">Lolium multiflorum</name>
    <name type="common">Italian ryegrass</name>
    <name type="synonym">Lolium perenne subsp. multiflorum</name>
    <dbReference type="NCBI Taxonomy" id="4521"/>
    <lineage>
        <taxon>Eukaryota</taxon>
        <taxon>Viridiplantae</taxon>
        <taxon>Streptophyta</taxon>
        <taxon>Embryophyta</taxon>
        <taxon>Tracheophyta</taxon>
        <taxon>Spermatophyta</taxon>
        <taxon>Magnoliopsida</taxon>
        <taxon>Liliopsida</taxon>
        <taxon>Poales</taxon>
        <taxon>Poaceae</taxon>
        <taxon>BOP clade</taxon>
        <taxon>Pooideae</taxon>
        <taxon>Poodae</taxon>
        <taxon>Poeae</taxon>
        <taxon>Poeae Chloroplast Group 2 (Poeae type)</taxon>
        <taxon>Loliodinae</taxon>
        <taxon>Loliinae</taxon>
        <taxon>Lolium</taxon>
    </lineage>
</organism>
<evidence type="ECO:0000256" key="5">
    <source>
        <dbReference type="SAM" id="MobiDB-lite"/>
    </source>
</evidence>
<keyword evidence="1" id="KW-0479">Metal-binding</keyword>
<dbReference type="GO" id="GO:0043161">
    <property type="term" value="P:proteasome-mediated ubiquitin-dependent protein catabolic process"/>
    <property type="evidence" value="ECO:0007669"/>
    <property type="project" value="TreeGrafter"/>
</dbReference>
<sequence length="123" mass="14353">MVRRRGRRRVLVPGFDFDIHLPDLLVALVYSELCAICLLDSRTQDRDTHMLPCSHLFHKGCITTWFHRASTCPTCRRECFVRSVSHQDELSDSEEEEPMEDELYEDQDAAGEDENHMEYMSSS</sequence>
<dbReference type="Gene3D" id="3.30.40.10">
    <property type="entry name" value="Zinc/RING finger domain, C3HC4 (zinc finger)"/>
    <property type="match status" value="1"/>
</dbReference>
<dbReference type="GO" id="GO:0012505">
    <property type="term" value="C:endomembrane system"/>
    <property type="evidence" value="ECO:0007669"/>
    <property type="project" value="TreeGrafter"/>
</dbReference>
<accession>A0AAD8T4T1</accession>
<keyword evidence="2 4" id="KW-0863">Zinc-finger</keyword>
<comment type="caution">
    <text evidence="7">The sequence shown here is derived from an EMBL/GenBank/DDBJ whole genome shotgun (WGS) entry which is preliminary data.</text>
</comment>
<dbReference type="GO" id="GO:0008270">
    <property type="term" value="F:zinc ion binding"/>
    <property type="evidence" value="ECO:0007669"/>
    <property type="project" value="UniProtKB-KW"/>
</dbReference>
<dbReference type="InterPro" id="IPR013083">
    <property type="entry name" value="Znf_RING/FYVE/PHD"/>
</dbReference>
<dbReference type="PANTHER" id="PTHR22763">
    <property type="entry name" value="RING ZINC FINGER PROTEIN"/>
    <property type="match status" value="1"/>
</dbReference>
<feature type="domain" description="RING-type" evidence="6">
    <location>
        <begin position="34"/>
        <end position="76"/>
    </location>
</feature>
<evidence type="ECO:0000256" key="4">
    <source>
        <dbReference type="PROSITE-ProRule" id="PRU00175"/>
    </source>
</evidence>
<evidence type="ECO:0000256" key="3">
    <source>
        <dbReference type="ARBA" id="ARBA00022833"/>
    </source>
</evidence>
<proteinExistence type="predicted"/>
<evidence type="ECO:0000259" key="6">
    <source>
        <dbReference type="PROSITE" id="PS50089"/>
    </source>
</evidence>
<feature type="region of interest" description="Disordered" evidence="5">
    <location>
        <begin position="85"/>
        <end position="123"/>
    </location>
</feature>
<keyword evidence="8" id="KW-1185">Reference proteome</keyword>
<dbReference type="AlphaFoldDB" id="A0AAD8T4T1"/>
<keyword evidence="3" id="KW-0862">Zinc</keyword>
<reference evidence="7" key="1">
    <citation type="submission" date="2023-07" db="EMBL/GenBank/DDBJ databases">
        <title>A chromosome-level genome assembly of Lolium multiflorum.</title>
        <authorList>
            <person name="Chen Y."/>
            <person name="Copetti D."/>
            <person name="Kolliker R."/>
            <person name="Studer B."/>
        </authorList>
    </citation>
    <scope>NUCLEOTIDE SEQUENCE</scope>
    <source>
        <strain evidence="7">02402/16</strain>
        <tissue evidence="7">Leaf</tissue>
    </source>
</reference>
<dbReference type="PANTHER" id="PTHR22763:SF192">
    <property type="entry name" value="RING-TYPE DOMAIN-CONTAINING PROTEIN"/>
    <property type="match status" value="1"/>
</dbReference>
<dbReference type="GO" id="GO:0061630">
    <property type="term" value="F:ubiquitin protein ligase activity"/>
    <property type="evidence" value="ECO:0007669"/>
    <property type="project" value="TreeGrafter"/>
</dbReference>
<gene>
    <name evidence="7" type="ORF">QYE76_057748</name>
</gene>
<evidence type="ECO:0000313" key="8">
    <source>
        <dbReference type="Proteomes" id="UP001231189"/>
    </source>
</evidence>
<dbReference type="Proteomes" id="UP001231189">
    <property type="component" value="Unassembled WGS sequence"/>
</dbReference>
<name>A0AAD8T4T1_LOLMU</name>
<evidence type="ECO:0000313" key="7">
    <source>
        <dbReference type="EMBL" id="KAK1669589.1"/>
    </source>
</evidence>
<protein>
    <recommendedName>
        <fullName evidence="6">RING-type domain-containing protein</fullName>
    </recommendedName>
</protein>
<dbReference type="Pfam" id="PF13639">
    <property type="entry name" value="zf-RING_2"/>
    <property type="match status" value="1"/>
</dbReference>
<dbReference type="EMBL" id="JAUUTY010000003">
    <property type="protein sequence ID" value="KAK1669589.1"/>
    <property type="molecule type" value="Genomic_DNA"/>
</dbReference>
<evidence type="ECO:0000256" key="1">
    <source>
        <dbReference type="ARBA" id="ARBA00022723"/>
    </source>
</evidence>
<evidence type="ECO:0000256" key="2">
    <source>
        <dbReference type="ARBA" id="ARBA00022771"/>
    </source>
</evidence>
<dbReference type="SUPFAM" id="SSF57850">
    <property type="entry name" value="RING/U-box"/>
    <property type="match status" value="1"/>
</dbReference>
<dbReference type="SMART" id="SM00184">
    <property type="entry name" value="RING"/>
    <property type="match status" value="1"/>
</dbReference>
<feature type="compositionally biased region" description="Acidic residues" evidence="5">
    <location>
        <begin position="90"/>
        <end position="112"/>
    </location>
</feature>
<dbReference type="InterPro" id="IPR001841">
    <property type="entry name" value="Znf_RING"/>
</dbReference>
<dbReference type="InterPro" id="IPR050731">
    <property type="entry name" value="HRD1_E3_ubiq-ligases"/>
</dbReference>